<gene>
    <name evidence="2" type="ORF">ACFFHW_03035</name>
</gene>
<evidence type="ECO:0000313" key="3">
    <source>
        <dbReference type="Proteomes" id="UP001589814"/>
    </source>
</evidence>
<comment type="caution">
    <text evidence="2">The sequence shown here is derived from an EMBL/GenBank/DDBJ whole genome shotgun (WGS) entry which is preliminary data.</text>
</comment>
<dbReference type="SUPFAM" id="SSF56925">
    <property type="entry name" value="OMPA-like"/>
    <property type="match status" value="1"/>
</dbReference>
<accession>A0ABV6G1U2</accession>
<dbReference type="Pfam" id="PF03922">
    <property type="entry name" value="OmpW"/>
    <property type="match status" value="1"/>
</dbReference>
<dbReference type="Proteomes" id="UP001589814">
    <property type="component" value="Unassembled WGS sequence"/>
</dbReference>
<evidence type="ECO:0000313" key="2">
    <source>
        <dbReference type="EMBL" id="MFC0266982.1"/>
    </source>
</evidence>
<name>A0ABV6G1U2_9GAMM</name>
<dbReference type="Gene3D" id="2.40.160.20">
    <property type="match status" value="1"/>
</dbReference>
<dbReference type="InterPro" id="IPR005618">
    <property type="entry name" value="OMPW"/>
</dbReference>
<reference evidence="2 3" key="1">
    <citation type="submission" date="2024-09" db="EMBL/GenBank/DDBJ databases">
        <authorList>
            <person name="Sun Q."/>
            <person name="Mori K."/>
        </authorList>
    </citation>
    <scope>NUCLEOTIDE SEQUENCE [LARGE SCALE GENOMIC DNA]</scope>
    <source>
        <strain evidence="2 3">CCM 7415</strain>
    </source>
</reference>
<dbReference type="EMBL" id="JBHLVX010000012">
    <property type="protein sequence ID" value="MFC0266982.1"/>
    <property type="molecule type" value="Genomic_DNA"/>
</dbReference>
<organism evidence="2 3">
    <name type="scientific">Kushneria aurantia</name>
    <dbReference type="NCBI Taxonomy" id="504092"/>
    <lineage>
        <taxon>Bacteria</taxon>
        <taxon>Pseudomonadati</taxon>
        <taxon>Pseudomonadota</taxon>
        <taxon>Gammaproteobacteria</taxon>
        <taxon>Oceanospirillales</taxon>
        <taxon>Halomonadaceae</taxon>
        <taxon>Kushneria</taxon>
    </lineage>
</organism>
<dbReference type="InterPro" id="IPR011250">
    <property type="entry name" value="OMP/PagP_B-barrel"/>
</dbReference>
<dbReference type="PANTHER" id="PTHR36920">
    <property type="match status" value="1"/>
</dbReference>
<dbReference type="PANTHER" id="PTHR36920:SF1">
    <property type="entry name" value="OUTER MEMBRANE PROTEIN W"/>
    <property type="match status" value="1"/>
</dbReference>
<proteinExistence type="predicted"/>
<sequence>MKLNRLFATSILLGSSVLVAQSAMAYGQGDVFFRADAVKTDMTANDKYDGENTWSGAIGVMPFDQLGVELSGTDKDTYTTNTGDSFEMAQYSLMAQYYPLGGTDARVQPYAGLGATYFDFGDSSLLNGTRSFESKQWAPTAQAGVDLMITDNWAVNGYAQYSDLDVDYNQGNERKLNPVTVGGGVSFRF</sequence>
<dbReference type="RefSeq" id="WP_019952736.1">
    <property type="nucleotide sequence ID" value="NZ_JBHLVX010000012.1"/>
</dbReference>
<keyword evidence="3" id="KW-1185">Reference proteome</keyword>
<evidence type="ECO:0000256" key="1">
    <source>
        <dbReference type="SAM" id="SignalP"/>
    </source>
</evidence>
<keyword evidence="1" id="KW-0732">Signal</keyword>
<feature type="signal peptide" evidence="1">
    <location>
        <begin position="1"/>
        <end position="25"/>
    </location>
</feature>
<feature type="chain" id="PRO_5045061393" evidence="1">
    <location>
        <begin position="26"/>
        <end position="189"/>
    </location>
</feature>
<protein>
    <submittedName>
        <fullName evidence="2">OmpW family protein</fullName>
    </submittedName>
</protein>